<keyword evidence="1" id="KW-0175">Coiled coil</keyword>
<organism evidence="3 4">
    <name type="scientific">Ditylenchus dipsaci</name>
    <dbReference type="NCBI Taxonomy" id="166011"/>
    <lineage>
        <taxon>Eukaryota</taxon>
        <taxon>Metazoa</taxon>
        <taxon>Ecdysozoa</taxon>
        <taxon>Nematoda</taxon>
        <taxon>Chromadorea</taxon>
        <taxon>Rhabditida</taxon>
        <taxon>Tylenchina</taxon>
        <taxon>Tylenchomorpha</taxon>
        <taxon>Sphaerularioidea</taxon>
        <taxon>Anguinidae</taxon>
        <taxon>Anguininae</taxon>
        <taxon>Ditylenchus</taxon>
    </lineage>
</organism>
<feature type="region of interest" description="Disordered" evidence="2">
    <location>
        <begin position="158"/>
        <end position="193"/>
    </location>
</feature>
<dbReference type="Proteomes" id="UP000887574">
    <property type="component" value="Unplaced"/>
</dbReference>
<feature type="compositionally biased region" description="Low complexity" evidence="2">
    <location>
        <begin position="183"/>
        <end position="193"/>
    </location>
</feature>
<evidence type="ECO:0000256" key="1">
    <source>
        <dbReference type="SAM" id="Coils"/>
    </source>
</evidence>
<evidence type="ECO:0000313" key="3">
    <source>
        <dbReference type="Proteomes" id="UP000887574"/>
    </source>
</evidence>
<sequence length="356" mass="41674">MTQNYGKVKQLQWTAVVVGKENPEHLNKAFGTGRGYWTCSKDNTDYPIDIVLGLDQEAHFYRIDIAFKTAMAPKKIKFKIGRRQKDWLNQDNHFKDKTSNVNWEYEIAKRANRHSSVGQWLWMIVDVPFPNEEHNPFNQICLISLVIYGTTSLNSFHHSSMADENSLSTRRRIGRQSRRRASRPSSTSSLDSFSLSHWDEENGYHKRLHSTHSHSTKGHYRTWNDLYSEDEEHIMSYSGLDNKSADHATMFPYRDPLQAIQAVRDVLHKKKKQAIKNNREVEAQFCHRAIERIQEDVQKMQALKRKLASAQLHNDMDYVAHYKTALKDVRDTCFRSIHLDLLFNQDELNQLKQRLG</sequence>
<protein>
    <submittedName>
        <fullName evidence="4">Uncharacterized protein</fullName>
    </submittedName>
</protein>
<reference evidence="4" key="1">
    <citation type="submission" date="2022-11" db="UniProtKB">
        <authorList>
            <consortium name="WormBaseParasite"/>
        </authorList>
    </citation>
    <scope>IDENTIFICATION</scope>
</reference>
<evidence type="ECO:0000313" key="4">
    <source>
        <dbReference type="WBParaSite" id="jg12784"/>
    </source>
</evidence>
<feature type="compositionally biased region" description="Basic residues" evidence="2">
    <location>
        <begin position="169"/>
        <end position="182"/>
    </location>
</feature>
<evidence type="ECO:0000256" key="2">
    <source>
        <dbReference type="SAM" id="MobiDB-lite"/>
    </source>
</evidence>
<accession>A0A915CUL5</accession>
<keyword evidence="3" id="KW-1185">Reference proteome</keyword>
<proteinExistence type="predicted"/>
<feature type="coiled-coil region" evidence="1">
    <location>
        <begin position="264"/>
        <end position="313"/>
    </location>
</feature>
<dbReference type="AlphaFoldDB" id="A0A915CUL5"/>
<name>A0A915CUL5_9BILA</name>
<dbReference type="WBParaSite" id="jg12784">
    <property type="protein sequence ID" value="jg12784"/>
    <property type="gene ID" value="jg12784"/>
</dbReference>